<name>A0A8S0XFQ5_CYCAE</name>
<comment type="similarity">
    <text evidence="4">Belongs to the glycosyltransferase 8 family.</text>
</comment>
<protein>
    <recommendedName>
        <fullName evidence="18">Glycosyltransferase family 24 protein</fullName>
    </recommendedName>
</protein>
<dbReference type="GO" id="GO:0018279">
    <property type="term" value="P:protein N-linked glycosylation via asparagine"/>
    <property type="evidence" value="ECO:0007669"/>
    <property type="project" value="TreeGrafter"/>
</dbReference>
<keyword evidence="7" id="KW-0256">Endoplasmic reticulum</keyword>
<dbReference type="PANTHER" id="PTHR11226:SF0">
    <property type="entry name" value="UDP-GLUCOSE:GLYCOPROTEIN GLUCOSYLTRANSFERASE"/>
    <property type="match status" value="1"/>
</dbReference>
<evidence type="ECO:0000256" key="10">
    <source>
        <dbReference type="SAM" id="SignalP"/>
    </source>
</evidence>
<evidence type="ECO:0000256" key="9">
    <source>
        <dbReference type="SAM" id="MobiDB-lite"/>
    </source>
</evidence>
<keyword evidence="8" id="KW-0325">Glycoprotein</keyword>
<dbReference type="InterPro" id="IPR029044">
    <property type="entry name" value="Nucleotide-diphossugar_trans"/>
</dbReference>
<dbReference type="OrthoDB" id="27683at2759"/>
<dbReference type="GO" id="GO:0005788">
    <property type="term" value="C:endoplasmic reticulum lumen"/>
    <property type="evidence" value="ECO:0007669"/>
    <property type="project" value="UniProtKB-SubCell"/>
</dbReference>
<dbReference type="Pfam" id="PF18403">
    <property type="entry name" value="Thioredoxin_15"/>
    <property type="match status" value="1"/>
</dbReference>
<dbReference type="Gene3D" id="3.90.550.10">
    <property type="entry name" value="Spore Coat Polysaccharide Biosynthesis Protein SpsA, Chain A"/>
    <property type="match status" value="1"/>
</dbReference>
<sequence>MKRAYALLSAAFTTLQVAGQSPPVKVALRSSWPAPPFLAEILETVSLENPEAFFTYLDQLTDPQLLAAAATATPEAIHQGALAIAVDYGTLQEPESLAAVQMNLAMHAATPKLEAFYNYYVDNHNESIGTQCGSWVDWYGEVVCDVERLVQLAGTEAIEASIDMPVQPRPKILTFDHIAPPPNHVIERPLRSAILYGSLTSANFRELHSYLLSLVSRQDPHIEYIFRHVPPSKTSSSRNYLSGFGVALDLKKMDYLALDDRNSHSEGANTANMKETEEQGIDPVLPLILNHPENMTAPDSTIPLTAEELHGLGAQAAQLIAESSDPLLTLTHLSQNFPKYATSLARRVVANQSIIDELHDNSLRAQRGVNVFWLNGLQVDQKDVHPFGLLRLLKKDKDILKSLTSQGLSSAQAFELLTHPDVAAAQKENAVLDTLFDASDRPEGGDVIVWWNDMENDNRYKRWNPSIYGILRPMYPGMLPSIKANLFNVILTLDLSKMSSLNFLAGPMSNIINREFPLRFGLVPLGDDEAGKKMARLFYYLIKNHGRKTTLEFFKAISQVQVPAGQGTETVQWDKVDSAWDYLVEKTQQEKPEVEFPELASVLSGEFTSPAPFDKIAEYTERLGCGLDSSPTGHAFFNGKHFDVNDEFLTHLQNEMSVQMRMFQEKVYEGSLSDDNKPESMSNYFYDLPTTNKRRNRYIYPSPGGLRIVNLPEVFVKSGFRASPPTYLYPSGWETVSESLYVIADLDSEVGLKLIKEALFSLTPESKTRISLIHNPTVLKSANEPRPAVSWLVAHMHIHGLLSKADPATFLSALGGEAPAAPLDGPQIPVGKKTAFEILADGVDLKDIKPEEYSDYVKQSRLISRALQILPGQSALVVNGRVVGPVEGDFRVADFKALEDYEFRKRTEPVLKALQSVTAVILEDKYVAADIVSLATSVVASSQQPDPSEIGLFDAPLRPRSRGYDLLLREYTVFESGNNAAALHRIAVLVDPLSETAQKWSSLLKWLSSVPDTFIEVHLSPAQYTDIPLKKFYRSNLLPSLTFDKQGQEIPAQAIFEDLPVDPIYTLAMDVPSSWLVRPREALYDLDNIQLGNLFTGDTSVDATFELDYIVIEGHAREAVNQSPPRGVQLQLSAGDGNPIDDTQVVANLGYFQFKAKPGVFKLEIRPGRGREIFKLDSAGNEGWDSPSVEEAGNEITVTSFEGLTLYPRLSRLPGQATADVLREEIKDDGSKGLFDDLSSKVMSIFKSPKKELSTEVVAIKPQADINIFTVASGLLYERFVGIMILSVLRNTNSTVKFWFIENFLSPSFLEFIPHMAEQYNFQYELVTYKWPSWLRAQTEKQRIIWAYKILFLDVLFPMDLKKVIFVDADQIVRADLKELVDLDLHGAPYGYTPMGDDNTDMEGFRFWKTGYWKDFLQGKPYHISALYVIDLVRFRQLAAGDILRQHYHQLSADPNSLANLDQDLPNNLQNHVPIFSLPEDWLWCETWCSKDRLHRAKTIDLCQNPLTKEPKLARARQIPEWEEYDAEIARFTRDLAAQGKIHSRMATADANVLAGGSSAGTAAEKPATESEESPVEELKTEGKEEPTRDEL</sequence>
<dbReference type="PANTHER" id="PTHR11226">
    <property type="entry name" value="UDP-GLUCOSE GLYCOPROTEIN:GLUCOSYLTRANSFERASE"/>
    <property type="match status" value="1"/>
</dbReference>
<evidence type="ECO:0000259" key="14">
    <source>
        <dbReference type="Pfam" id="PF18403"/>
    </source>
</evidence>
<dbReference type="GO" id="GO:0003980">
    <property type="term" value="F:UDP-glucose:glycoprotein glucosyltransferase activity"/>
    <property type="evidence" value="ECO:0007669"/>
    <property type="project" value="InterPro"/>
</dbReference>
<dbReference type="Pfam" id="PF18401">
    <property type="entry name" value="Thioredoxin_13"/>
    <property type="match status" value="1"/>
</dbReference>
<evidence type="ECO:0000256" key="3">
    <source>
        <dbReference type="ARBA" id="ARBA00004922"/>
    </source>
</evidence>
<feature type="domain" description="UGGT thioredoxin-like" evidence="13">
    <location>
        <begin position="436"/>
        <end position="699"/>
    </location>
</feature>
<evidence type="ECO:0000256" key="5">
    <source>
        <dbReference type="ARBA" id="ARBA00022679"/>
    </source>
</evidence>
<dbReference type="CDD" id="cd06432">
    <property type="entry name" value="GT8_HUGT1_C_like"/>
    <property type="match status" value="1"/>
</dbReference>
<evidence type="ECO:0000256" key="2">
    <source>
        <dbReference type="ARBA" id="ARBA00004319"/>
    </source>
</evidence>
<dbReference type="Pfam" id="PF18400">
    <property type="entry name" value="Thioredoxin_12"/>
    <property type="match status" value="1"/>
</dbReference>
<evidence type="ECO:0000259" key="11">
    <source>
        <dbReference type="Pfam" id="PF18400"/>
    </source>
</evidence>
<keyword evidence="5" id="KW-0808">Transferase</keyword>
<dbReference type="EMBL" id="CACVBS010000032">
    <property type="protein sequence ID" value="CAA7261129.1"/>
    <property type="molecule type" value="Genomic_DNA"/>
</dbReference>
<dbReference type="SUPFAM" id="SSF53448">
    <property type="entry name" value="Nucleotide-diphospho-sugar transferases"/>
    <property type="match status" value="1"/>
</dbReference>
<feature type="domain" description="UGGT thioredoxin-like" evidence="12">
    <location>
        <begin position="302"/>
        <end position="428"/>
    </location>
</feature>
<dbReference type="Pfam" id="PF18404">
    <property type="entry name" value="Glyco_transf_24"/>
    <property type="match status" value="1"/>
</dbReference>
<organism evidence="16 17">
    <name type="scientific">Cyclocybe aegerita</name>
    <name type="common">Black poplar mushroom</name>
    <name type="synonym">Agrocybe aegerita</name>
    <dbReference type="NCBI Taxonomy" id="1973307"/>
    <lineage>
        <taxon>Eukaryota</taxon>
        <taxon>Fungi</taxon>
        <taxon>Dikarya</taxon>
        <taxon>Basidiomycota</taxon>
        <taxon>Agaricomycotina</taxon>
        <taxon>Agaricomycetes</taxon>
        <taxon>Agaricomycetidae</taxon>
        <taxon>Agaricales</taxon>
        <taxon>Agaricineae</taxon>
        <taxon>Bolbitiaceae</taxon>
        <taxon>Cyclocybe</taxon>
    </lineage>
</organism>
<evidence type="ECO:0000256" key="1">
    <source>
        <dbReference type="ARBA" id="ARBA00001913"/>
    </source>
</evidence>
<evidence type="ECO:0000259" key="12">
    <source>
        <dbReference type="Pfam" id="PF18401"/>
    </source>
</evidence>
<comment type="caution">
    <text evidence="16">The sequence shown here is derived from an EMBL/GenBank/DDBJ whole genome shotgun (WGS) entry which is preliminary data.</text>
</comment>
<feature type="chain" id="PRO_5035786918" description="Glycosyltransferase family 24 protein" evidence="10">
    <location>
        <begin position="20"/>
        <end position="1592"/>
    </location>
</feature>
<feature type="signal peptide" evidence="10">
    <location>
        <begin position="1"/>
        <end position="19"/>
    </location>
</feature>
<dbReference type="Pfam" id="PF18402">
    <property type="entry name" value="Thioredoxin_14"/>
    <property type="match status" value="1"/>
</dbReference>
<comment type="subcellular location">
    <subcellularLocation>
        <location evidence="2">Endoplasmic reticulum lumen</location>
    </subcellularLocation>
</comment>
<accession>A0A8S0XFQ5</accession>
<keyword evidence="6 10" id="KW-0732">Signal</keyword>
<dbReference type="GO" id="GO:0036503">
    <property type="term" value="P:ERAD pathway"/>
    <property type="evidence" value="ECO:0007669"/>
    <property type="project" value="TreeGrafter"/>
</dbReference>
<gene>
    <name evidence="16" type="ORF">AAE3_LOCUS3576</name>
</gene>
<feature type="domain" description="UGGT thioredoxin-like" evidence="11">
    <location>
        <begin position="34"/>
        <end position="236"/>
    </location>
</feature>
<evidence type="ECO:0008006" key="18">
    <source>
        <dbReference type="Google" id="ProtNLM"/>
    </source>
</evidence>
<dbReference type="InterPro" id="IPR040692">
    <property type="entry name" value="UGGT_TRXL_3"/>
</dbReference>
<dbReference type="Pfam" id="PF06427">
    <property type="entry name" value="UDP-g_GGTase"/>
    <property type="match status" value="1"/>
</dbReference>
<comment type="pathway">
    <text evidence="3">Protein modification; protein glycosylation.</text>
</comment>
<feature type="domain" description="UDP-glucose:glycoprotein glucosyltransferase thioredoxin-like" evidence="14">
    <location>
        <begin position="727"/>
        <end position="940"/>
    </location>
</feature>
<dbReference type="InterPro" id="IPR040693">
    <property type="entry name" value="UGGT_TRXL_1"/>
</dbReference>
<dbReference type="InterPro" id="IPR040694">
    <property type="entry name" value="UGGT_TRXL_2"/>
</dbReference>
<feature type="compositionally biased region" description="Basic and acidic residues" evidence="9">
    <location>
        <begin position="1577"/>
        <end position="1592"/>
    </location>
</feature>
<dbReference type="Proteomes" id="UP000467700">
    <property type="component" value="Unassembled WGS sequence"/>
</dbReference>
<evidence type="ECO:0000313" key="16">
    <source>
        <dbReference type="EMBL" id="CAA7261129.1"/>
    </source>
</evidence>
<evidence type="ECO:0000256" key="8">
    <source>
        <dbReference type="ARBA" id="ARBA00023180"/>
    </source>
</evidence>
<dbReference type="InterPro" id="IPR040525">
    <property type="entry name" value="UGGT_TRXL_4"/>
</dbReference>
<evidence type="ECO:0000259" key="13">
    <source>
        <dbReference type="Pfam" id="PF18402"/>
    </source>
</evidence>
<evidence type="ECO:0000256" key="6">
    <source>
        <dbReference type="ARBA" id="ARBA00022729"/>
    </source>
</evidence>
<evidence type="ECO:0000259" key="15">
    <source>
        <dbReference type="Pfam" id="PF18404"/>
    </source>
</evidence>
<proteinExistence type="inferred from homology"/>
<evidence type="ECO:0000256" key="4">
    <source>
        <dbReference type="ARBA" id="ARBA00006351"/>
    </source>
</evidence>
<feature type="domain" description="Glucosyltransferase 24 catalytic" evidence="15">
    <location>
        <begin position="1266"/>
        <end position="1531"/>
    </location>
</feature>
<comment type="cofactor">
    <cofactor evidence="1">
        <name>Ca(2+)</name>
        <dbReference type="ChEBI" id="CHEBI:29108"/>
    </cofactor>
</comment>
<keyword evidence="17" id="KW-1185">Reference proteome</keyword>
<evidence type="ECO:0000313" key="17">
    <source>
        <dbReference type="Proteomes" id="UP000467700"/>
    </source>
</evidence>
<evidence type="ECO:0000256" key="7">
    <source>
        <dbReference type="ARBA" id="ARBA00022824"/>
    </source>
</evidence>
<dbReference type="GO" id="GO:0051082">
    <property type="term" value="F:unfolded protein binding"/>
    <property type="evidence" value="ECO:0007669"/>
    <property type="project" value="TreeGrafter"/>
</dbReference>
<feature type="region of interest" description="Disordered" evidence="9">
    <location>
        <begin position="1557"/>
        <end position="1592"/>
    </location>
</feature>
<dbReference type="InterPro" id="IPR009448">
    <property type="entry name" value="UDP-g_GGtrans"/>
</dbReference>
<dbReference type="FunFam" id="3.90.550.10:FF:000065">
    <property type="entry name" value="UDP-glucose:glycoprotein glucosyltransferase, putative"/>
    <property type="match status" value="1"/>
</dbReference>
<reference evidence="16 17" key="1">
    <citation type="submission" date="2020-01" db="EMBL/GenBank/DDBJ databases">
        <authorList>
            <person name="Gupta K D."/>
        </authorList>
    </citation>
    <scope>NUCLEOTIDE SEQUENCE [LARGE SCALE GENOMIC DNA]</scope>
</reference>
<dbReference type="InterPro" id="IPR040497">
    <property type="entry name" value="Glyco_transf_24"/>
</dbReference>